<comment type="pathway">
    <text evidence="13">Cofactor biosynthesis; thiamine diphosphate biosynthesis; 4-amino-2-methyl-5-diphosphomethylpyrimidine from 5-amino-1-(5-phospho-D-ribosyl)imidazole: step 2/3.</text>
</comment>
<dbReference type="GO" id="GO:0008902">
    <property type="term" value="F:hydroxymethylpyrimidine kinase activity"/>
    <property type="evidence" value="ECO:0007669"/>
    <property type="project" value="UniProtKB-EC"/>
</dbReference>
<evidence type="ECO:0000256" key="5">
    <source>
        <dbReference type="ARBA" id="ARBA00012135"/>
    </source>
</evidence>
<evidence type="ECO:0000259" key="16">
    <source>
        <dbReference type="Pfam" id="PF08543"/>
    </source>
</evidence>
<evidence type="ECO:0000256" key="1">
    <source>
        <dbReference type="ARBA" id="ARBA00000151"/>
    </source>
</evidence>
<sequence length="265" mass="28708">MKKLLTIAGSDSSGGAGIQADLKTFSALGTYGMSCICSITAQNTQGVTDVQNINVKTVISQLEAVYDDIEPDGVKTGMLSTPEITQAVTEFLKKRNKSPLVVDPVMVATTGARLMEEAAIKVYKEKLFPISTLITPNLQEAEVLADMEIKTLEDMKIAAKKIMNYKCNAVLIKGGHLINDATDLLYNGERFIEYKGVKYETKNTHGTGCTLSSALAVYLAKGYTLEDSVRKAKKYITNAIKNAVNNSVGHGNGPVAHFWNCKSED</sequence>
<dbReference type="NCBIfam" id="TIGR00097">
    <property type="entry name" value="HMP-P_kinase"/>
    <property type="match status" value="1"/>
</dbReference>
<dbReference type="GO" id="GO:0009228">
    <property type="term" value="P:thiamine biosynthetic process"/>
    <property type="evidence" value="ECO:0007669"/>
    <property type="project" value="UniProtKB-KW"/>
</dbReference>
<dbReference type="eggNOG" id="COG0351">
    <property type="taxonomic scope" value="Bacteria"/>
</dbReference>
<dbReference type="EMBL" id="AENT01000024">
    <property type="protein sequence ID" value="EFR42649.1"/>
    <property type="molecule type" value="Genomic_DNA"/>
</dbReference>
<dbReference type="AlphaFoldDB" id="E4L9E7"/>
<dbReference type="GO" id="GO:0005524">
    <property type="term" value="F:ATP binding"/>
    <property type="evidence" value="ECO:0007669"/>
    <property type="project" value="UniProtKB-KW"/>
</dbReference>
<dbReference type="GO" id="GO:0008972">
    <property type="term" value="F:phosphomethylpyrimidine kinase activity"/>
    <property type="evidence" value="ECO:0007669"/>
    <property type="project" value="UniProtKB-EC"/>
</dbReference>
<dbReference type="FunFam" id="3.40.1190.20:FF:000003">
    <property type="entry name" value="Phosphomethylpyrimidine kinase ThiD"/>
    <property type="match status" value="1"/>
</dbReference>
<dbReference type="EC" id="2.7.1.49" evidence="5"/>
<evidence type="ECO:0000256" key="11">
    <source>
        <dbReference type="ARBA" id="ARBA00022840"/>
    </source>
</evidence>
<evidence type="ECO:0000256" key="2">
    <source>
        <dbReference type="ARBA" id="ARBA00000565"/>
    </source>
</evidence>
<organism evidence="17 18">
    <name type="scientific">Dialister micraerophilus UPII 345-E</name>
    <dbReference type="NCBI Taxonomy" id="910314"/>
    <lineage>
        <taxon>Bacteria</taxon>
        <taxon>Bacillati</taxon>
        <taxon>Bacillota</taxon>
        <taxon>Negativicutes</taxon>
        <taxon>Veillonellales</taxon>
        <taxon>Veillonellaceae</taxon>
        <taxon>Dialister</taxon>
    </lineage>
</organism>
<dbReference type="OrthoDB" id="9810880at2"/>
<comment type="caution">
    <text evidence="17">The sequence shown here is derived from an EMBL/GenBank/DDBJ whole genome shotgun (WGS) entry which is preliminary data.</text>
</comment>
<gene>
    <name evidence="17" type="primary">thiD</name>
    <name evidence="17" type="ORF">HMPREF9220_0371</name>
</gene>
<evidence type="ECO:0000256" key="4">
    <source>
        <dbReference type="ARBA" id="ARBA00009879"/>
    </source>
</evidence>
<dbReference type="EC" id="2.7.4.7" evidence="6"/>
<evidence type="ECO:0000256" key="15">
    <source>
        <dbReference type="ARBA" id="ARBA00043176"/>
    </source>
</evidence>
<evidence type="ECO:0000256" key="9">
    <source>
        <dbReference type="ARBA" id="ARBA00022741"/>
    </source>
</evidence>
<evidence type="ECO:0000256" key="6">
    <source>
        <dbReference type="ARBA" id="ARBA00012963"/>
    </source>
</evidence>
<evidence type="ECO:0000256" key="7">
    <source>
        <dbReference type="ARBA" id="ARBA00019161"/>
    </source>
</evidence>
<dbReference type="InterPro" id="IPR013749">
    <property type="entry name" value="PM/HMP-P_kinase-1"/>
</dbReference>
<evidence type="ECO:0000313" key="17">
    <source>
        <dbReference type="EMBL" id="EFR42649.1"/>
    </source>
</evidence>
<reference evidence="17 18" key="1">
    <citation type="submission" date="2010-11" db="EMBL/GenBank/DDBJ databases">
        <authorList>
            <person name="Durkin A.S."/>
            <person name="Madupu R."/>
            <person name="Torralba M."/>
            <person name="Gillis M."/>
            <person name="Methe B."/>
            <person name="Sutton G."/>
            <person name="Nelson K.E."/>
        </authorList>
    </citation>
    <scope>NUCLEOTIDE SEQUENCE [LARGE SCALE GENOMIC DNA]</scope>
    <source>
        <strain evidence="17 18">UPII 345-E</strain>
    </source>
</reference>
<evidence type="ECO:0000256" key="8">
    <source>
        <dbReference type="ARBA" id="ARBA00022679"/>
    </source>
</evidence>
<dbReference type="SUPFAM" id="SSF53613">
    <property type="entry name" value="Ribokinase-like"/>
    <property type="match status" value="1"/>
</dbReference>
<dbReference type="GO" id="GO:0005829">
    <property type="term" value="C:cytosol"/>
    <property type="evidence" value="ECO:0007669"/>
    <property type="project" value="TreeGrafter"/>
</dbReference>
<keyword evidence="10 17" id="KW-0418">Kinase</keyword>
<dbReference type="PANTHER" id="PTHR20858">
    <property type="entry name" value="PHOSPHOMETHYLPYRIMIDINE KINASE"/>
    <property type="match status" value="1"/>
</dbReference>
<protein>
    <recommendedName>
        <fullName evidence="7">Hydroxymethylpyrimidine/phosphomethylpyrimidine kinase</fullName>
        <ecNumber evidence="5">2.7.1.49</ecNumber>
        <ecNumber evidence="6">2.7.4.7</ecNumber>
    </recommendedName>
    <alternativeName>
        <fullName evidence="14">Hydroxymethylpyrimidine kinase</fullName>
    </alternativeName>
    <alternativeName>
        <fullName evidence="15">Hydroxymethylpyrimidine phosphate kinase</fullName>
    </alternativeName>
</protein>
<keyword evidence="11" id="KW-0067">ATP-binding</keyword>
<dbReference type="CDD" id="cd01169">
    <property type="entry name" value="HMPP_kinase"/>
    <property type="match status" value="1"/>
</dbReference>
<comment type="catalytic activity">
    <reaction evidence="2">
        <text>4-amino-2-methyl-5-(phosphooxymethyl)pyrimidine + ATP = 4-amino-2-methyl-5-(diphosphooxymethyl)pyrimidine + ADP</text>
        <dbReference type="Rhea" id="RHEA:19893"/>
        <dbReference type="ChEBI" id="CHEBI:30616"/>
        <dbReference type="ChEBI" id="CHEBI:57841"/>
        <dbReference type="ChEBI" id="CHEBI:58354"/>
        <dbReference type="ChEBI" id="CHEBI:456216"/>
        <dbReference type="EC" id="2.7.4.7"/>
    </reaction>
</comment>
<name>E4L9E7_9FIRM</name>
<evidence type="ECO:0000313" key="18">
    <source>
        <dbReference type="Proteomes" id="UP000004594"/>
    </source>
</evidence>
<evidence type="ECO:0000256" key="12">
    <source>
        <dbReference type="ARBA" id="ARBA00022977"/>
    </source>
</evidence>
<evidence type="ECO:0000256" key="13">
    <source>
        <dbReference type="ARBA" id="ARBA00037917"/>
    </source>
</evidence>
<keyword evidence="12" id="KW-0784">Thiamine biosynthesis</keyword>
<comment type="pathway">
    <text evidence="3">Cofactor biosynthesis; thiamine diphosphate biosynthesis; 4-amino-2-methyl-5-diphosphomethylpyrimidine from 5-amino-1-(5-phospho-D-ribosyl)imidazole: step 3/3.</text>
</comment>
<comment type="catalytic activity">
    <reaction evidence="1">
        <text>4-amino-5-hydroxymethyl-2-methylpyrimidine + ATP = 4-amino-2-methyl-5-(phosphooxymethyl)pyrimidine + ADP + H(+)</text>
        <dbReference type="Rhea" id="RHEA:23096"/>
        <dbReference type="ChEBI" id="CHEBI:15378"/>
        <dbReference type="ChEBI" id="CHEBI:16892"/>
        <dbReference type="ChEBI" id="CHEBI:30616"/>
        <dbReference type="ChEBI" id="CHEBI:58354"/>
        <dbReference type="ChEBI" id="CHEBI:456216"/>
        <dbReference type="EC" id="2.7.1.49"/>
    </reaction>
</comment>
<feature type="domain" description="Pyridoxamine kinase/Phosphomethylpyrimidine kinase" evidence="16">
    <location>
        <begin position="11"/>
        <end position="255"/>
    </location>
</feature>
<evidence type="ECO:0000256" key="10">
    <source>
        <dbReference type="ARBA" id="ARBA00022777"/>
    </source>
</evidence>
<dbReference type="PANTHER" id="PTHR20858:SF17">
    <property type="entry name" value="HYDROXYMETHYLPYRIMIDINE_PHOSPHOMETHYLPYRIMIDINE KINASE THI20-RELATED"/>
    <property type="match status" value="1"/>
</dbReference>
<comment type="similarity">
    <text evidence="4">Belongs to the ThiD family.</text>
</comment>
<proteinExistence type="inferred from homology"/>
<dbReference type="RefSeq" id="WP_007554945.1">
    <property type="nucleotide sequence ID" value="NZ_AENT01000024.1"/>
</dbReference>
<keyword evidence="9" id="KW-0547">Nucleotide-binding</keyword>
<dbReference type="InterPro" id="IPR029056">
    <property type="entry name" value="Ribokinase-like"/>
</dbReference>
<dbReference type="Gene3D" id="3.40.1190.20">
    <property type="match status" value="1"/>
</dbReference>
<dbReference type="Pfam" id="PF08543">
    <property type="entry name" value="Phos_pyr_kin"/>
    <property type="match status" value="1"/>
</dbReference>
<dbReference type="Proteomes" id="UP000004594">
    <property type="component" value="Unassembled WGS sequence"/>
</dbReference>
<evidence type="ECO:0000256" key="14">
    <source>
        <dbReference type="ARBA" id="ARBA00042102"/>
    </source>
</evidence>
<keyword evidence="8 17" id="KW-0808">Transferase</keyword>
<evidence type="ECO:0000256" key="3">
    <source>
        <dbReference type="ARBA" id="ARBA00004769"/>
    </source>
</evidence>
<dbReference type="InterPro" id="IPR004399">
    <property type="entry name" value="HMP/HMP-P_kinase_dom"/>
</dbReference>
<accession>E4L9E7</accession>